<gene>
    <name evidence="2" type="ORF">GON01_06330</name>
</gene>
<proteinExistence type="predicted"/>
<dbReference type="Pfam" id="PF13439">
    <property type="entry name" value="Glyco_transf_4"/>
    <property type="match status" value="1"/>
</dbReference>
<dbReference type="CDD" id="cd03814">
    <property type="entry name" value="GT4-like"/>
    <property type="match status" value="1"/>
</dbReference>
<dbReference type="SUPFAM" id="SSF53756">
    <property type="entry name" value="UDP-Glycosyltransferase/glycogen phosphorylase"/>
    <property type="match status" value="1"/>
</dbReference>
<dbReference type="Pfam" id="PF13692">
    <property type="entry name" value="Glyco_trans_1_4"/>
    <property type="match status" value="1"/>
</dbReference>
<protein>
    <submittedName>
        <fullName evidence="2">Glycosyltransferase</fullName>
    </submittedName>
</protein>
<organism evidence="2 3">
    <name type="scientific">Sphingomonas horti</name>
    <dbReference type="NCBI Taxonomy" id="2682842"/>
    <lineage>
        <taxon>Bacteria</taxon>
        <taxon>Pseudomonadati</taxon>
        <taxon>Pseudomonadota</taxon>
        <taxon>Alphaproteobacteria</taxon>
        <taxon>Sphingomonadales</taxon>
        <taxon>Sphingomonadaceae</taxon>
        <taxon>Sphingomonas</taxon>
    </lineage>
</organism>
<dbReference type="GO" id="GO:0016757">
    <property type="term" value="F:glycosyltransferase activity"/>
    <property type="evidence" value="ECO:0007669"/>
    <property type="project" value="UniProtKB-ARBA"/>
</dbReference>
<dbReference type="EMBL" id="WQMS01000007">
    <property type="protein sequence ID" value="MVO77551.1"/>
    <property type="molecule type" value="Genomic_DNA"/>
</dbReference>
<evidence type="ECO:0000259" key="1">
    <source>
        <dbReference type="Pfam" id="PF13439"/>
    </source>
</evidence>
<dbReference type="AlphaFoldDB" id="A0A6I4J222"/>
<sequence length="377" mass="40985">MRIALFSGNYNYLKEGANQALDRLAAHLEAHGHQVRAYSPVTDTPAFEPAGTLIPVPSIRLPVRGEFRLALGLPRHIRSDIERFAPDIVHVSTPDILDTRAQTFAKRLRVPVVASQHTLFETYLAYYALGWARPLVEAHLRRFYRRADHVLAPTPALVEDMKRLRGDDRASVWSRGVDRALFDPARRDMDWRREYGVADDDVAVLFFGRLVLEKGVDIYVAALRALLERGVRVRPLVVGAGPAESAFAALPGAVLTGHLEKQALARAVASADLMLTPSLTETFGNVVLEAMASGLPVVSADAPSARALVEGGHTGLLCSPLDVQAYADAVAALASDPDRRRTMGAAARKASAAYSWDAASESVLQAYRQVLALRSPG</sequence>
<comment type="caution">
    <text evidence="2">The sequence shown here is derived from an EMBL/GenBank/DDBJ whole genome shotgun (WGS) entry which is preliminary data.</text>
</comment>
<dbReference type="Gene3D" id="3.40.50.2000">
    <property type="entry name" value="Glycogen Phosphorylase B"/>
    <property type="match status" value="2"/>
</dbReference>
<dbReference type="Proteomes" id="UP000441389">
    <property type="component" value="Unassembled WGS sequence"/>
</dbReference>
<dbReference type="PANTHER" id="PTHR45947">
    <property type="entry name" value="SULFOQUINOVOSYL TRANSFERASE SQD2"/>
    <property type="match status" value="1"/>
</dbReference>
<accession>A0A6I4J222</accession>
<keyword evidence="2" id="KW-0808">Transferase</keyword>
<dbReference type="InterPro" id="IPR028098">
    <property type="entry name" value="Glyco_trans_4-like_N"/>
</dbReference>
<evidence type="ECO:0000313" key="3">
    <source>
        <dbReference type="Proteomes" id="UP000441389"/>
    </source>
</evidence>
<feature type="domain" description="Glycosyltransferase subfamily 4-like N-terminal" evidence="1">
    <location>
        <begin position="16"/>
        <end position="179"/>
    </location>
</feature>
<dbReference type="RefSeq" id="WP_157026535.1">
    <property type="nucleotide sequence ID" value="NZ_WQMS01000007.1"/>
</dbReference>
<name>A0A6I4J222_9SPHN</name>
<keyword evidence="3" id="KW-1185">Reference proteome</keyword>
<dbReference type="PANTHER" id="PTHR45947:SF3">
    <property type="entry name" value="SULFOQUINOVOSYL TRANSFERASE SQD2"/>
    <property type="match status" value="1"/>
</dbReference>
<evidence type="ECO:0000313" key="2">
    <source>
        <dbReference type="EMBL" id="MVO77551.1"/>
    </source>
</evidence>
<dbReference type="InterPro" id="IPR050194">
    <property type="entry name" value="Glycosyltransferase_grp1"/>
</dbReference>
<reference evidence="2 3" key="1">
    <citation type="submission" date="2019-12" db="EMBL/GenBank/DDBJ databases">
        <authorList>
            <person name="Huq M.A."/>
        </authorList>
    </citation>
    <scope>NUCLEOTIDE SEQUENCE [LARGE SCALE GENOMIC DNA]</scope>
    <source>
        <strain evidence="2 3">MAH-20</strain>
    </source>
</reference>